<dbReference type="EMBL" id="JAPWDV010000003">
    <property type="protein sequence ID" value="KAJ6216525.1"/>
    <property type="molecule type" value="Genomic_DNA"/>
</dbReference>
<dbReference type="InterPro" id="IPR050541">
    <property type="entry name" value="LRR_TM_domain-containing"/>
</dbReference>
<keyword evidence="6" id="KW-1185">Reference proteome</keyword>
<evidence type="ECO:0000256" key="2">
    <source>
        <dbReference type="ARBA" id="ARBA00022729"/>
    </source>
</evidence>
<keyword evidence="4" id="KW-0812">Transmembrane</keyword>
<evidence type="ECO:0000313" key="6">
    <source>
        <dbReference type="Proteomes" id="UP001142055"/>
    </source>
</evidence>
<accession>A0A9Q0LZK4</accession>
<dbReference type="AlphaFoldDB" id="A0A9Q0LZK4"/>
<comment type="caution">
    <text evidence="5">The sequence shown here is derived from an EMBL/GenBank/DDBJ whole genome shotgun (WGS) entry which is preliminary data.</text>
</comment>
<dbReference type="Gene3D" id="3.80.10.10">
    <property type="entry name" value="Ribonuclease Inhibitor"/>
    <property type="match status" value="2"/>
</dbReference>
<dbReference type="InterPro" id="IPR032675">
    <property type="entry name" value="LRR_dom_sf"/>
</dbReference>
<dbReference type="Proteomes" id="UP001142055">
    <property type="component" value="Chromosome 3"/>
</dbReference>
<keyword evidence="1" id="KW-0433">Leucine-rich repeat</keyword>
<dbReference type="InterPro" id="IPR003591">
    <property type="entry name" value="Leu-rich_rpt_typical-subtyp"/>
</dbReference>
<keyword evidence="4" id="KW-0472">Membrane</keyword>
<feature type="transmembrane region" description="Helical" evidence="4">
    <location>
        <begin position="610"/>
        <end position="631"/>
    </location>
</feature>
<keyword evidence="2" id="KW-0732">Signal</keyword>
<proteinExistence type="predicted"/>
<dbReference type="PANTHER" id="PTHR24369:SF210">
    <property type="entry name" value="CHAOPTIN-RELATED"/>
    <property type="match status" value="1"/>
</dbReference>
<sequence length="650" mass="75547">MVVAFDNIDQRRQSSVRKWYGSTMSIKTLILLVVTVLDQVNGLSSYQTLDLKPTSTLDSNQHSSRTRYTNITQDLLDVTKGTHFNFSHWICLDRFLSGKENYEIESMFIRLWEPEHKQNECTCFLNGICAKPNGSNNYQSLVNQYQLSIWLRCYGLEDSRFLNSFIDKLNNNRLVQRARSIEQSLEQCIPQITLKQPMILRTDLIKSRNLEPTVAFQFIEQLKSRENIQLQSLSIEEWGIRSISASVLSNMKHLRMLSLSYNNLSEFNSTKLFPGNNRMNITKLDLNSNYLERVDLSQLTSLRSLNLSSNYLTTLHKNQLPNETITTFREMKNKKRPLLDFNFSKNPWKCDSELSWFIEFISSIVQNNPTPSGNNSNIVELFKTEEPECTIPTKANMFPFSVWKSVQEASICNVCDCFLEEKYAKIGYRYVVVNCTGRGIDYLPTNLPKNVKIIDLSNNNIRTFSTSNLPKLVSWSHINKIILQNNSLEGLDGLNQIHSIVYLDISGNLLKEVPYHILTHVMSNKIDKIKIGDNPYICDCDTVKMQKWLQHNYRFILDHGDIRCGYMREELAKNESNYGELNNEDNPFYNREILKLKPLELCPSTAEIDFFDLINCLLAFAIIFLLTKVTYDYFWQKRTGKLPRFFKINV</sequence>
<evidence type="ECO:0000313" key="5">
    <source>
        <dbReference type="EMBL" id="KAJ6216525.1"/>
    </source>
</evidence>
<evidence type="ECO:0000256" key="1">
    <source>
        <dbReference type="ARBA" id="ARBA00022614"/>
    </source>
</evidence>
<keyword evidence="3" id="KW-0677">Repeat</keyword>
<dbReference type="OMA" id="FPFSVWK"/>
<dbReference type="GO" id="GO:0005886">
    <property type="term" value="C:plasma membrane"/>
    <property type="evidence" value="ECO:0007669"/>
    <property type="project" value="TreeGrafter"/>
</dbReference>
<evidence type="ECO:0000256" key="4">
    <source>
        <dbReference type="SAM" id="Phobius"/>
    </source>
</evidence>
<name>A0A9Q0LZK4_BLOTA</name>
<keyword evidence="4" id="KW-1133">Transmembrane helix</keyword>
<gene>
    <name evidence="5" type="ORF">RDWZM_007682</name>
</gene>
<dbReference type="PANTHER" id="PTHR24369">
    <property type="entry name" value="ANTIGEN BSP, PUTATIVE-RELATED"/>
    <property type="match status" value="1"/>
</dbReference>
<dbReference type="SMART" id="SM00369">
    <property type="entry name" value="LRR_TYP"/>
    <property type="match status" value="3"/>
</dbReference>
<protein>
    <submittedName>
        <fullName evidence="5">Uncharacterized protein</fullName>
    </submittedName>
</protein>
<reference evidence="5" key="1">
    <citation type="submission" date="2022-12" db="EMBL/GenBank/DDBJ databases">
        <title>Genome assemblies of Blomia tropicalis.</title>
        <authorList>
            <person name="Cui Y."/>
        </authorList>
    </citation>
    <scope>NUCLEOTIDE SEQUENCE</scope>
    <source>
        <tissue evidence="5">Adult mites</tissue>
    </source>
</reference>
<organism evidence="5 6">
    <name type="scientific">Blomia tropicalis</name>
    <name type="common">Mite</name>
    <dbReference type="NCBI Taxonomy" id="40697"/>
    <lineage>
        <taxon>Eukaryota</taxon>
        <taxon>Metazoa</taxon>
        <taxon>Ecdysozoa</taxon>
        <taxon>Arthropoda</taxon>
        <taxon>Chelicerata</taxon>
        <taxon>Arachnida</taxon>
        <taxon>Acari</taxon>
        <taxon>Acariformes</taxon>
        <taxon>Sarcoptiformes</taxon>
        <taxon>Astigmata</taxon>
        <taxon>Glycyphagoidea</taxon>
        <taxon>Echimyopodidae</taxon>
        <taxon>Blomia</taxon>
    </lineage>
</organism>
<dbReference type="SUPFAM" id="SSF52058">
    <property type="entry name" value="L domain-like"/>
    <property type="match status" value="1"/>
</dbReference>
<evidence type="ECO:0000256" key="3">
    <source>
        <dbReference type="ARBA" id="ARBA00022737"/>
    </source>
</evidence>